<evidence type="ECO:0000313" key="4">
    <source>
        <dbReference type="Proteomes" id="UP001165160"/>
    </source>
</evidence>
<evidence type="ECO:0000256" key="2">
    <source>
        <dbReference type="SAM" id="Phobius"/>
    </source>
</evidence>
<dbReference type="EMBL" id="BRXX01000306">
    <property type="protein sequence ID" value="GMI03744.1"/>
    <property type="molecule type" value="Genomic_DNA"/>
</dbReference>
<keyword evidence="2" id="KW-0812">Transmembrane</keyword>
<name>A0A9W7F589_9STRA</name>
<evidence type="ECO:0000313" key="3">
    <source>
        <dbReference type="EMBL" id="GMI03744.1"/>
    </source>
</evidence>
<feature type="region of interest" description="Disordered" evidence="1">
    <location>
        <begin position="1"/>
        <end position="64"/>
    </location>
</feature>
<gene>
    <name evidence="3" type="ORF">TrVE_jg4599</name>
</gene>
<feature type="transmembrane region" description="Helical" evidence="2">
    <location>
        <begin position="283"/>
        <end position="301"/>
    </location>
</feature>
<dbReference type="AlphaFoldDB" id="A0A9W7F589"/>
<feature type="transmembrane region" description="Helical" evidence="2">
    <location>
        <begin position="127"/>
        <end position="149"/>
    </location>
</feature>
<feature type="transmembrane region" description="Helical" evidence="2">
    <location>
        <begin position="213"/>
        <end position="234"/>
    </location>
</feature>
<feature type="transmembrane region" description="Helical" evidence="2">
    <location>
        <begin position="255"/>
        <end position="277"/>
    </location>
</feature>
<feature type="compositionally biased region" description="Basic and acidic residues" evidence="1">
    <location>
        <begin position="22"/>
        <end position="49"/>
    </location>
</feature>
<keyword evidence="2" id="KW-0472">Membrane</keyword>
<accession>A0A9W7F589</accession>
<feature type="transmembrane region" description="Helical" evidence="2">
    <location>
        <begin position="183"/>
        <end position="207"/>
    </location>
</feature>
<sequence>MQSDIELGEGGVGEGGRSANPLHEKKLEKETSERKFLQHAEEQAKEAARKGLGTGASANEQAQQGVNAEAMGRVMSGGMDGMELERLNIAINWLQNIGLVLVIDIPWPESFKKWWTWVEALGLDFNVFGGMGEDISIALGLLVPAWLVWEFDAGLFWERTYFGFAFMDKYGNALNKKEDKRKFALAGLMPVAAIFLSCIIISEGWITNDLVNAFLLVLSGLSLLSFLHQVYLWREIKVCELANEDFAKKRQENQMFFFLFFYTVAYLSGVSACTKLLVAEETAEKIVGGILLPFYVLVPLWKLRGGAASVKTAVKEAAGEQSYQDSLGIFSKKAVESKINEVRP</sequence>
<reference evidence="4" key="1">
    <citation type="journal article" date="2023" name="Commun. Biol.">
        <title>Genome analysis of Parmales, the sister group of diatoms, reveals the evolutionary specialization of diatoms from phago-mixotrophs to photoautotrophs.</title>
        <authorList>
            <person name="Ban H."/>
            <person name="Sato S."/>
            <person name="Yoshikawa S."/>
            <person name="Yamada K."/>
            <person name="Nakamura Y."/>
            <person name="Ichinomiya M."/>
            <person name="Sato N."/>
            <person name="Blanc-Mathieu R."/>
            <person name="Endo H."/>
            <person name="Kuwata A."/>
            <person name="Ogata H."/>
        </authorList>
    </citation>
    <scope>NUCLEOTIDE SEQUENCE [LARGE SCALE GENOMIC DNA]</scope>
    <source>
        <strain evidence="4">NIES 3699</strain>
    </source>
</reference>
<comment type="caution">
    <text evidence="3">The sequence shown here is derived from an EMBL/GenBank/DDBJ whole genome shotgun (WGS) entry which is preliminary data.</text>
</comment>
<protein>
    <submittedName>
        <fullName evidence="3">Uncharacterized protein</fullName>
    </submittedName>
</protein>
<evidence type="ECO:0000256" key="1">
    <source>
        <dbReference type="SAM" id="MobiDB-lite"/>
    </source>
</evidence>
<keyword evidence="4" id="KW-1185">Reference proteome</keyword>
<organism evidence="3 4">
    <name type="scientific">Triparma verrucosa</name>
    <dbReference type="NCBI Taxonomy" id="1606542"/>
    <lineage>
        <taxon>Eukaryota</taxon>
        <taxon>Sar</taxon>
        <taxon>Stramenopiles</taxon>
        <taxon>Ochrophyta</taxon>
        <taxon>Bolidophyceae</taxon>
        <taxon>Parmales</taxon>
        <taxon>Triparmaceae</taxon>
        <taxon>Triparma</taxon>
    </lineage>
</organism>
<keyword evidence="2" id="KW-1133">Transmembrane helix</keyword>
<dbReference type="Proteomes" id="UP001165160">
    <property type="component" value="Unassembled WGS sequence"/>
</dbReference>
<proteinExistence type="predicted"/>